<dbReference type="Gene3D" id="3.90.79.10">
    <property type="entry name" value="Nucleoside Triphosphate Pyrophosphohydrolase"/>
    <property type="match status" value="1"/>
</dbReference>
<dbReference type="GO" id="GO:0016787">
    <property type="term" value="F:hydrolase activity"/>
    <property type="evidence" value="ECO:0007669"/>
    <property type="project" value="UniProtKB-KW"/>
</dbReference>
<proteinExistence type="inferred from homology"/>
<dbReference type="EMBL" id="JADCLJ010000024">
    <property type="protein sequence ID" value="MBE4909929.1"/>
    <property type="molecule type" value="Genomic_DNA"/>
</dbReference>
<dbReference type="PRINTS" id="PR00502">
    <property type="entry name" value="NUDIXFAMILY"/>
</dbReference>
<evidence type="ECO:0000259" key="4">
    <source>
        <dbReference type="PROSITE" id="PS51462"/>
    </source>
</evidence>
<dbReference type="InterPro" id="IPR015797">
    <property type="entry name" value="NUDIX_hydrolase-like_dom_sf"/>
</dbReference>
<sequence length="142" mass="16287">MCNRLREWMGSAAICINEDKEILMVRGINTYSWAVPSGGIEDGETPEQCCVREVREETGYEVEIIERLFIKETVIKGIDVKTYYFKVKKLGESNGIDDPDKTIVETEWMSSSEMKAISHVYPEDLEQLLACLSDNETIKRRV</sequence>
<accession>A0ABR9QP29</accession>
<reference evidence="5 6" key="1">
    <citation type="submission" date="2020-10" db="EMBL/GenBank/DDBJ databases">
        <title>Bacillus sp. HD4P25, an endophyte from a halophyte.</title>
        <authorList>
            <person name="Sun J.-Q."/>
        </authorList>
    </citation>
    <scope>NUCLEOTIDE SEQUENCE [LARGE SCALE GENOMIC DNA]</scope>
    <source>
        <strain evidence="5 6">YIM 93174</strain>
    </source>
</reference>
<dbReference type="PANTHER" id="PTHR43046:SF2">
    <property type="entry name" value="8-OXO-DGTP DIPHOSPHATASE-RELATED"/>
    <property type="match status" value="1"/>
</dbReference>
<evidence type="ECO:0000256" key="2">
    <source>
        <dbReference type="ARBA" id="ARBA00022801"/>
    </source>
</evidence>
<dbReference type="PROSITE" id="PS51462">
    <property type="entry name" value="NUDIX"/>
    <property type="match status" value="1"/>
</dbReference>
<gene>
    <name evidence="5" type="ORF">IMZ08_17985</name>
</gene>
<comment type="similarity">
    <text evidence="3">Belongs to the Nudix hydrolase family.</text>
</comment>
<keyword evidence="6" id="KW-1185">Reference proteome</keyword>
<comment type="cofactor">
    <cofactor evidence="1">
        <name>Mg(2+)</name>
        <dbReference type="ChEBI" id="CHEBI:18420"/>
    </cofactor>
</comment>
<evidence type="ECO:0000256" key="3">
    <source>
        <dbReference type="RuleBase" id="RU003476"/>
    </source>
</evidence>
<dbReference type="PROSITE" id="PS00893">
    <property type="entry name" value="NUDIX_BOX"/>
    <property type="match status" value="1"/>
</dbReference>
<name>A0ABR9QP29_9BACI</name>
<dbReference type="InterPro" id="IPR000086">
    <property type="entry name" value="NUDIX_hydrolase_dom"/>
</dbReference>
<keyword evidence="2 3" id="KW-0378">Hydrolase</keyword>
<organism evidence="5 6">
    <name type="scientific">Litchfieldia luteola</name>
    <dbReference type="NCBI Taxonomy" id="682179"/>
    <lineage>
        <taxon>Bacteria</taxon>
        <taxon>Bacillati</taxon>
        <taxon>Bacillota</taxon>
        <taxon>Bacilli</taxon>
        <taxon>Bacillales</taxon>
        <taxon>Bacillaceae</taxon>
        <taxon>Litchfieldia</taxon>
    </lineage>
</organism>
<dbReference type="SUPFAM" id="SSF55811">
    <property type="entry name" value="Nudix"/>
    <property type="match status" value="1"/>
</dbReference>
<protein>
    <submittedName>
        <fullName evidence="5">NUDIX hydrolase</fullName>
    </submittedName>
</protein>
<dbReference type="Pfam" id="PF00293">
    <property type="entry name" value="NUDIX"/>
    <property type="match status" value="1"/>
</dbReference>
<dbReference type="PANTHER" id="PTHR43046">
    <property type="entry name" value="GDP-MANNOSE MANNOSYL HYDROLASE"/>
    <property type="match status" value="1"/>
</dbReference>
<feature type="domain" description="Nudix hydrolase" evidence="4">
    <location>
        <begin position="7"/>
        <end position="132"/>
    </location>
</feature>
<dbReference type="Proteomes" id="UP001516662">
    <property type="component" value="Unassembled WGS sequence"/>
</dbReference>
<comment type="caution">
    <text evidence="5">The sequence shown here is derived from an EMBL/GenBank/DDBJ whole genome shotgun (WGS) entry which is preliminary data.</text>
</comment>
<dbReference type="InterPro" id="IPR020476">
    <property type="entry name" value="Nudix_hydrolase"/>
</dbReference>
<evidence type="ECO:0000313" key="5">
    <source>
        <dbReference type="EMBL" id="MBE4909929.1"/>
    </source>
</evidence>
<evidence type="ECO:0000256" key="1">
    <source>
        <dbReference type="ARBA" id="ARBA00001946"/>
    </source>
</evidence>
<evidence type="ECO:0000313" key="6">
    <source>
        <dbReference type="Proteomes" id="UP001516662"/>
    </source>
</evidence>
<dbReference type="InterPro" id="IPR020084">
    <property type="entry name" value="NUDIX_hydrolase_CS"/>
</dbReference>